<keyword evidence="3" id="KW-1185">Reference proteome</keyword>
<feature type="compositionally biased region" description="Polar residues" evidence="1">
    <location>
        <begin position="62"/>
        <end position="71"/>
    </location>
</feature>
<evidence type="ECO:0000313" key="3">
    <source>
        <dbReference type="Proteomes" id="UP000784294"/>
    </source>
</evidence>
<accession>A0A3S5BJZ5</accession>
<feature type="compositionally biased region" description="Basic and acidic residues" evidence="1">
    <location>
        <begin position="48"/>
        <end position="57"/>
    </location>
</feature>
<protein>
    <submittedName>
        <fullName evidence="2">Uncharacterized protein</fullName>
    </submittedName>
</protein>
<sequence>MMDVCSPLRVIENFALMRDLNLRQATNRPSLAENAGDLTEFRFTQRTQDGETGREVSEVSLHFSQQTTLTS</sequence>
<evidence type="ECO:0000313" key="2">
    <source>
        <dbReference type="EMBL" id="VEL27058.1"/>
    </source>
</evidence>
<gene>
    <name evidence="2" type="ORF">PXEA_LOCUS20498</name>
</gene>
<proteinExistence type="predicted"/>
<reference evidence="2" key="1">
    <citation type="submission" date="2018-11" db="EMBL/GenBank/DDBJ databases">
        <authorList>
            <consortium name="Pathogen Informatics"/>
        </authorList>
    </citation>
    <scope>NUCLEOTIDE SEQUENCE</scope>
</reference>
<comment type="caution">
    <text evidence="2">The sequence shown here is derived from an EMBL/GenBank/DDBJ whole genome shotgun (WGS) entry which is preliminary data.</text>
</comment>
<dbReference type="AlphaFoldDB" id="A0A3S5BJZ5"/>
<evidence type="ECO:0000256" key="1">
    <source>
        <dbReference type="SAM" id="MobiDB-lite"/>
    </source>
</evidence>
<organism evidence="2 3">
    <name type="scientific">Protopolystoma xenopodis</name>
    <dbReference type="NCBI Taxonomy" id="117903"/>
    <lineage>
        <taxon>Eukaryota</taxon>
        <taxon>Metazoa</taxon>
        <taxon>Spiralia</taxon>
        <taxon>Lophotrochozoa</taxon>
        <taxon>Platyhelminthes</taxon>
        <taxon>Monogenea</taxon>
        <taxon>Polyopisthocotylea</taxon>
        <taxon>Polystomatidea</taxon>
        <taxon>Polystomatidae</taxon>
        <taxon>Protopolystoma</taxon>
    </lineage>
</organism>
<dbReference type="EMBL" id="CAAALY010084610">
    <property type="protein sequence ID" value="VEL27058.1"/>
    <property type="molecule type" value="Genomic_DNA"/>
</dbReference>
<name>A0A3S5BJZ5_9PLAT</name>
<feature type="region of interest" description="Disordered" evidence="1">
    <location>
        <begin position="48"/>
        <end position="71"/>
    </location>
</feature>
<dbReference type="Proteomes" id="UP000784294">
    <property type="component" value="Unassembled WGS sequence"/>
</dbReference>